<gene>
    <name evidence="1" type="ORF">NITINOP_1257</name>
</gene>
<dbReference type="AlphaFoldDB" id="A0A0S4KSP4"/>
<dbReference type="EMBL" id="LN885086">
    <property type="protein sequence ID" value="CUQ66232.1"/>
    <property type="molecule type" value="Genomic_DNA"/>
</dbReference>
<organism evidence="1 2">
    <name type="scientific">Candidatus Nitrospira inopinata</name>
    <dbReference type="NCBI Taxonomy" id="1715989"/>
    <lineage>
        <taxon>Bacteria</taxon>
        <taxon>Pseudomonadati</taxon>
        <taxon>Nitrospirota</taxon>
        <taxon>Nitrospiria</taxon>
        <taxon>Nitrospirales</taxon>
        <taxon>Nitrospiraceae</taxon>
        <taxon>Nitrospira</taxon>
    </lineage>
</organism>
<dbReference type="KEGG" id="nio:NITINOP_1257"/>
<sequence>MAGLDETGFIELNVKKEAAGARFLASFGWREKDGSFNRS</sequence>
<protein>
    <submittedName>
        <fullName evidence="1">Uncharacterized protein</fullName>
    </submittedName>
</protein>
<accession>A0A0S4KSP4</accession>
<proteinExistence type="predicted"/>
<name>A0A0S4KSP4_9BACT</name>
<evidence type="ECO:0000313" key="1">
    <source>
        <dbReference type="EMBL" id="CUQ66232.1"/>
    </source>
</evidence>
<evidence type="ECO:0000313" key="2">
    <source>
        <dbReference type="Proteomes" id="UP000066284"/>
    </source>
</evidence>
<keyword evidence="2" id="KW-1185">Reference proteome</keyword>
<dbReference type="STRING" id="1715989.NITINOP_1257"/>
<reference evidence="2" key="1">
    <citation type="submission" date="2015-09" db="EMBL/GenBank/DDBJ databases">
        <authorList>
            <person name="Daims H."/>
        </authorList>
    </citation>
    <scope>NUCLEOTIDE SEQUENCE [LARGE SCALE GENOMIC DNA]</scope>
</reference>
<dbReference type="Proteomes" id="UP000066284">
    <property type="component" value="Chromosome 1"/>
</dbReference>